<dbReference type="Pfam" id="PF13842">
    <property type="entry name" value="zf-Tnp_2"/>
    <property type="match status" value="1"/>
</dbReference>
<evidence type="ECO:0000313" key="4">
    <source>
        <dbReference type="Proteomes" id="UP000005408"/>
    </source>
</evidence>
<dbReference type="EnsemblMetazoa" id="G6430.17">
    <property type="protein sequence ID" value="G6430.17:cds"/>
    <property type="gene ID" value="G6430"/>
</dbReference>
<reference evidence="3" key="1">
    <citation type="submission" date="2022-08" db="UniProtKB">
        <authorList>
            <consortium name="EnsemblMetazoa"/>
        </authorList>
    </citation>
    <scope>IDENTIFICATION</scope>
    <source>
        <strain evidence="3">05x7-T-G4-1.051#20</strain>
    </source>
</reference>
<dbReference type="AlphaFoldDB" id="A0A8W8NLW1"/>
<dbReference type="InterPro" id="IPR032718">
    <property type="entry name" value="PGBD4_Znf_C"/>
</dbReference>
<dbReference type="EnsemblMetazoa" id="G6430.18">
    <property type="protein sequence ID" value="G6430.18:cds"/>
    <property type="gene ID" value="G6430"/>
</dbReference>
<evidence type="ECO:0000256" key="1">
    <source>
        <dbReference type="SAM" id="MobiDB-lite"/>
    </source>
</evidence>
<evidence type="ECO:0000313" key="3">
    <source>
        <dbReference type="EnsemblMetazoa" id="G6430.17:cds"/>
    </source>
</evidence>
<organism evidence="3 4">
    <name type="scientific">Magallana gigas</name>
    <name type="common">Pacific oyster</name>
    <name type="synonym">Crassostrea gigas</name>
    <dbReference type="NCBI Taxonomy" id="29159"/>
    <lineage>
        <taxon>Eukaryota</taxon>
        <taxon>Metazoa</taxon>
        <taxon>Spiralia</taxon>
        <taxon>Lophotrochozoa</taxon>
        <taxon>Mollusca</taxon>
        <taxon>Bivalvia</taxon>
        <taxon>Autobranchia</taxon>
        <taxon>Pteriomorphia</taxon>
        <taxon>Ostreida</taxon>
        <taxon>Ostreoidea</taxon>
        <taxon>Ostreidae</taxon>
        <taxon>Magallana</taxon>
    </lineage>
</organism>
<keyword evidence="4" id="KW-1185">Reference proteome</keyword>
<sequence>MPKSNGHAKALANAKQKARHSTCGQRTETAPTSSTPKGQIIEQELISIAEAALHFPQNNPELKQKRCALCRHQNITTKRGWVVLTNFCCARCLVPLCTGERNCFKIYHRLLFSGQIKALPTGRVSMLGSQKMFQKYTKNPPS</sequence>
<feature type="compositionally biased region" description="Polar residues" evidence="1">
    <location>
        <begin position="22"/>
        <end position="37"/>
    </location>
</feature>
<feature type="domain" description="PiggyBac transposable element-derived protein 4 C-terminal zinc-finger" evidence="2">
    <location>
        <begin position="57"/>
        <end position="108"/>
    </location>
</feature>
<evidence type="ECO:0000259" key="2">
    <source>
        <dbReference type="Pfam" id="PF13842"/>
    </source>
</evidence>
<accession>A0A8W8NLW1</accession>
<proteinExistence type="predicted"/>
<protein>
    <recommendedName>
        <fullName evidence="2">PiggyBac transposable element-derived protein 4 C-terminal zinc-finger domain-containing protein</fullName>
    </recommendedName>
</protein>
<name>A0A8W8NLW1_MAGGI</name>
<feature type="region of interest" description="Disordered" evidence="1">
    <location>
        <begin position="1"/>
        <end position="37"/>
    </location>
</feature>
<dbReference type="Proteomes" id="UP000005408">
    <property type="component" value="Unassembled WGS sequence"/>
</dbReference>